<name>A0A7W9CAW6_9MICO</name>
<dbReference type="Proteomes" id="UP000517712">
    <property type="component" value="Unassembled WGS sequence"/>
</dbReference>
<dbReference type="SUPFAM" id="SSF51556">
    <property type="entry name" value="Metallo-dependent hydrolases"/>
    <property type="match status" value="1"/>
</dbReference>
<keyword evidence="2" id="KW-0378">Hydrolase</keyword>
<dbReference type="Gene3D" id="3.20.20.140">
    <property type="entry name" value="Metal-dependent hydrolases"/>
    <property type="match status" value="1"/>
</dbReference>
<protein>
    <submittedName>
        <fullName evidence="2">Imidazolonepropionase-like amidohydrolase</fullName>
    </submittedName>
</protein>
<dbReference type="EMBL" id="JACHMU010000001">
    <property type="protein sequence ID" value="MBB5742234.1"/>
    <property type="molecule type" value="Genomic_DNA"/>
</dbReference>
<evidence type="ECO:0000259" key="1">
    <source>
        <dbReference type="Pfam" id="PF01979"/>
    </source>
</evidence>
<keyword evidence="3" id="KW-1185">Reference proteome</keyword>
<reference evidence="2 3" key="1">
    <citation type="submission" date="2020-08" db="EMBL/GenBank/DDBJ databases">
        <title>Sequencing the genomes of 1000 actinobacteria strains.</title>
        <authorList>
            <person name="Klenk H.-P."/>
        </authorList>
    </citation>
    <scope>NUCLEOTIDE SEQUENCE [LARGE SCALE GENOMIC DNA]</scope>
    <source>
        <strain evidence="2 3">DSM 24823</strain>
    </source>
</reference>
<evidence type="ECO:0000313" key="2">
    <source>
        <dbReference type="EMBL" id="MBB5742234.1"/>
    </source>
</evidence>
<dbReference type="AlphaFoldDB" id="A0A7W9CAW6"/>
<sequence length="350" mass="36403">MRAVTYLDSRDGAWREGVGTVVDGQVRVHDEPPAPDMPRLEGVLTGGFTDAHVHLQLVDHTQLSGSPLARVVDLGGNPDTLARLAAAARARARAGHNSGVLTPTPTSAAETTPIREHSPELCPPADVEVVFAGAFFTPPGGYPSDRAWAPEGAVREVADAADAARAVAEMKASGAAVIKIAGNSTAGPVFTDDLFRVLVAQAAAHGLPVVAHAEGRGEAQRAVRLGATRLAHAPFSERLTDAEIAAQATSAVWISTLAIHTGEAYAIAVDNVRRFHAAGGTVRYGTDMGNGPTPVGLNPRELDALREAGIDGRELLRTLDPAPGAPWYLTAGDAIDPLDARPLTPIDLEA</sequence>
<dbReference type="InterPro" id="IPR032466">
    <property type="entry name" value="Metal_Hydrolase"/>
</dbReference>
<feature type="domain" description="Amidohydrolase-related" evidence="1">
    <location>
        <begin position="44"/>
        <end position="255"/>
    </location>
</feature>
<dbReference type="GO" id="GO:0016787">
    <property type="term" value="F:hydrolase activity"/>
    <property type="evidence" value="ECO:0007669"/>
    <property type="project" value="UniProtKB-KW"/>
</dbReference>
<dbReference type="InterPro" id="IPR006680">
    <property type="entry name" value="Amidohydro-rel"/>
</dbReference>
<comment type="caution">
    <text evidence="2">The sequence shown here is derived from an EMBL/GenBank/DDBJ whole genome shotgun (WGS) entry which is preliminary data.</text>
</comment>
<dbReference type="PANTHER" id="PTHR43135:SF3">
    <property type="entry name" value="ALPHA-D-RIBOSE 1-METHYLPHOSPHONATE 5-TRIPHOSPHATE DIPHOSPHATASE"/>
    <property type="match status" value="1"/>
</dbReference>
<organism evidence="2 3">
    <name type="scientific">Microbacterium ginsengiterrae</name>
    <dbReference type="NCBI Taxonomy" id="546115"/>
    <lineage>
        <taxon>Bacteria</taxon>
        <taxon>Bacillati</taxon>
        <taxon>Actinomycetota</taxon>
        <taxon>Actinomycetes</taxon>
        <taxon>Micrococcales</taxon>
        <taxon>Microbacteriaceae</taxon>
        <taxon>Microbacterium</taxon>
    </lineage>
</organism>
<dbReference type="PANTHER" id="PTHR43135">
    <property type="entry name" value="ALPHA-D-RIBOSE 1-METHYLPHOSPHONATE 5-TRIPHOSPHATE DIPHOSPHATASE"/>
    <property type="match status" value="1"/>
</dbReference>
<dbReference type="InterPro" id="IPR051781">
    <property type="entry name" value="Metallo-dep_Hydrolase"/>
</dbReference>
<accession>A0A7W9CAW6</accession>
<evidence type="ECO:0000313" key="3">
    <source>
        <dbReference type="Proteomes" id="UP000517712"/>
    </source>
</evidence>
<dbReference type="Pfam" id="PF01979">
    <property type="entry name" value="Amidohydro_1"/>
    <property type="match status" value="1"/>
</dbReference>
<proteinExistence type="predicted"/>
<dbReference type="RefSeq" id="WP_184281586.1">
    <property type="nucleotide sequence ID" value="NZ_BAAAPG010000001.1"/>
</dbReference>
<gene>
    <name evidence="2" type="ORF">HD600_000731</name>
</gene>